<dbReference type="RefSeq" id="WP_315954260.1">
    <property type="nucleotide sequence ID" value="NZ_JAWCUD010000009.1"/>
</dbReference>
<evidence type="ECO:0000256" key="1">
    <source>
        <dbReference type="ARBA" id="ARBA00008239"/>
    </source>
</evidence>
<dbReference type="Gene3D" id="3.30.565.10">
    <property type="entry name" value="Histidine kinase-like ATPase, C-terminal domain"/>
    <property type="match status" value="1"/>
</dbReference>
<feature type="region of interest" description="A; substrate-binding" evidence="5">
    <location>
        <begin position="1"/>
        <end position="341"/>
    </location>
</feature>
<reference evidence="6 7" key="1">
    <citation type="submission" date="2023-10" db="EMBL/GenBank/DDBJ databases">
        <title>Paenibacillus strain PFR10 Genome sequencing and assembly.</title>
        <authorList>
            <person name="Kim I."/>
        </authorList>
    </citation>
    <scope>NUCLEOTIDE SEQUENCE [LARGE SCALE GENOMIC DNA]</scope>
    <source>
        <strain evidence="6 7">PFR10</strain>
    </source>
</reference>
<comment type="function">
    <text evidence="5">Molecular chaperone. Has ATPase activity.</text>
</comment>
<keyword evidence="4 5" id="KW-0143">Chaperone</keyword>
<dbReference type="InterPro" id="IPR036890">
    <property type="entry name" value="HATPase_C_sf"/>
</dbReference>
<keyword evidence="5" id="KW-0963">Cytoplasm</keyword>
<dbReference type="Gene3D" id="3.40.50.11260">
    <property type="match status" value="1"/>
</dbReference>
<dbReference type="Gene3D" id="3.30.230.80">
    <property type="match status" value="1"/>
</dbReference>
<evidence type="ECO:0000256" key="3">
    <source>
        <dbReference type="ARBA" id="ARBA00022840"/>
    </source>
</evidence>
<dbReference type="InterPro" id="IPR020575">
    <property type="entry name" value="Hsp90_N"/>
</dbReference>
<organism evidence="6 7">
    <name type="scientific">Paenibacillus violae</name>
    <dbReference type="NCBI Taxonomy" id="3077234"/>
    <lineage>
        <taxon>Bacteria</taxon>
        <taxon>Bacillati</taxon>
        <taxon>Bacillota</taxon>
        <taxon>Bacilli</taxon>
        <taxon>Bacillales</taxon>
        <taxon>Paenibacillaceae</taxon>
        <taxon>Paenibacillus</taxon>
    </lineage>
</organism>
<dbReference type="PIRSF" id="PIRSF002583">
    <property type="entry name" value="Hsp90"/>
    <property type="match status" value="1"/>
</dbReference>
<sequence>MEKKQFQAESKRLLEMMINSIYTQREIFLRELISNSSDAIDKIYYKALTDDSLVFDKDNYFIKVIADKTNRTLTIRDTGIGMTKEDLENNLGIIAKSGSLAFKKENEAKDGHNIIGQFGVGFYSAFMVADVVTVTSRALGSDTAYKWESTGADGYTIETAEKDSIGTEIVLQIKANTEDDNYDEYLDEYRLKAIIKKYSDFIRYPIKMDVAGKRLKEGTENEFEDYQEEQQLNSMVPIWRKNKSELTPEDYEKFYHEKHYGFDKPLKHIHVSADGAVVYQAILFVPESMPFDYYSKEYEKGLELYANGVLIMNKCADLLPDYFSFVKGMVDSESLSLNISREMLQHDRQLKLIAKNIQSKIKGQLQSMLKDEREKYETFYKAFGRQLKFGVYSDYGTHKDVLQDLLMFHSSKEKKLVTLDEYIARMPEDQKYIYYASGESMERIDKLPQTELVTDKGYEILYFTDDIDEFAIKMIMTYKEKEFKSVSSGDLGIEADDKSETEADKNDNKELFDYMTSLLSGKVTNVKASKRLKKHPVCLSTDGDVTIEMEKILNAMPNNPNVKAEKVLEINMNHEVFGSLKDAFEKDKEKLNLYTALLYNQALLIEGLPLQDPVEFTNDICKIMV</sequence>
<dbReference type="PRINTS" id="PR00775">
    <property type="entry name" value="HEATSHOCK90"/>
</dbReference>
<dbReference type="InterPro" id="IPR001404">
    <property type="entry name" value="Hsp90_fam"/>
</dbReference>
<dbReference type="CDD" id="cd16927">
    <property type="entry name" value="HATPase_Hsp90-like"/>
    <property type="match status" value="1"/>
</dbReference>
<dbReference type="Gene3D" id="1.20.120.790">
    <property type="entry name" value="Heat shock protein 90, C-terminal domain"/>
    <property type="match status" value="1"/>
</dbReference>
<dbReference type="InterPro" id="IPR020568">
    <property type="entry name" value="Ribosomal_Su5_D2-typ_SF"/>
</dbReference>
<dbReference type="SUPFAM" id="SSF54211">
    <property type="entry name" value="Ribosomal protein S5 domain 2-like"/>
    <property type="match status" value="1"/>
</dbReference>
<dbReference type="NCBIfam" id="NF003555">
    <property type="entry name" value="PRK05218.1"/>
    <property type="match status" value="1"/>
</dbReference>
<keyword evidence="3 5" id="KW-0067">ATP-binding</keyword>
<keyword evidence="7" id="KW-1185">Reference proteome</keyword>
<keyword evidence="5" id="KW-0346">Stress response</keyword>
<comment type="caution">
    <text evidence="5">Lacks conserved residue(s) required for the propagation of feature annotation.</text>
</comment>
<keyword evidence="2 5" id="KW-0547">Nucleotide-binding</keyword>
<dbReference type="PROSITE" id="PS00298">
    <property type="entry name" value="HSP90"/>
    <property type="match status" value="1"/>
</dbReference>
<evidence type="ECO:0000256" key="4">
    <source>
        <dbReference type="ARBA" id="ARBA00023186"/>
    </source>
</evidence>
<name>A0ABU3RJ26_9BACL</name>
<dbReference type="InterPro" id="IPR019805">
    <property type="entry name" value="Heat_shock_protein_90_CS"/>
</dbReference>
<evidence type="ECO:0000313" key="6">
    <source>
        <dbReference type="EMBL" id="MDU0204239.1"/>
    </source>
</evidence>
<dbReference type="InterPro" id="IPR037196">
    <property type="entry name" value="HSP90_C"/>
</dbReference>
<accession>A0ABU3RJ26</accession>
<proteinExistence type="inferred from homology"/>
<comment type="subcellular location">
    <subcellularLocation>
        <location evidence="5">Cytoplasm</location>
    </subcellularLocation>
</comment>
<dbReference type="Proteomes" id="UP001260980">
    <property type="component" value="Unassembled WGS sequence"/>
</dbReference>
<comment type="caution">
    <text evidence="6">The sequence shown here is derived from an EMBL/GenBank/DDBJ whole genome shotgun (WGS) entry which is preliminary data.</text>
</comment>
<comment type="subunit">
    <text evidence="5">Homodimer.</text>
</comment>
<dbReference type="EMBL" id="JAWCUD010000009">
    <property type="protein sequence ID" value="MDU0204239.1"/>
    <property type="molecule type" value="Genomic_DNA"/>
</dbReference>
<dbReference type="Pfam" id="PF13589">
    <property type="entry name" value="HATPase_c_3"/>
    <property type="match status" value="1"/>
</dbReference>
<protein>
    <recommendedName>
        <fullName evidence="5">Chaperone protein HtpG</fullName>
    </recommendedName>
    <alternativeName>
        <fullName evidence="5">Heat shock protein HtpG</fullName>
    </alternativeName>
    <alternativeName>
        <fullName evidence="5">High temperature protein G</fullName>
    </alternativeName>
</protein>
<dbReference type="SUPFAM" id="SSF55874">
    <property type="entry name" value="ATPase domain of HSP90 chaperone/DNA topoisomerase II/histidine kinase"/>
    <property type="match status" value="1"/>
</dbReference>
<feature type="region of interest" description="C" evidence="5">
    <location>
        <begin position="552"/>
        <end position="625"/>
    </location>
</feature>
<evidence type="ECO:0000256" key="5">
    <source>
        <dbReference type="HAMAP-Rule" id="MF_00505"/>
    </source>
</evidence>
<comment type="similarity">
    <text evidence="1 5">Belongs to the heat shock protein 90 family.</text>
</comment>
<dbReference type="SUPFAM" id="SSF110942">
    <property type="entry name" value="HSP90 C-terminal domain"/>
    <property type="match status" value="1"/>
</dbReference>
<dbReference type="HAMAP" id="MF_00505">
    <property type="entry name" value="HSP90"/>
    <property type="match status" value="1"/>
</dbReference>
<dbReference type="Pfam" id="PF00183">
    <property type="entry name" value="HSP90"/>
    <property type="match status" value="1"/>
</dbReference>
<evidence type="ECO:0000256" key="2">
    <source>
        <dbReference type="ARBA" id="ARBA00022741"/>
    </source>
</evidence>
<gene>
    <name evidence="5 6" type="primary">htpG</name>
    <name evidence="6" type="ORF">RQP52_24445</name>
</gene>
<dbReference type="PANTHER" id="PTHR11528">
    <property type="entry name" value="HEAT SHOCK PROTEIN 90 FAMILY MEMBER"/>
    <property type="match status" value="1"/>
</dbReference>
<evidence type="ECO:0000313" key="7">
    <source>
        <dbReference type="Proteomes" id="UP001260980"/>
    </source>
</evidence>